<gene>
    <name evidence="15" type="primary">nuoF_2</name>
    <name evidence="15" type="ORF">NCTC10786_02595</name>
</gene>
<dbReference type="SUPFAM" id="SSF142984">
    <property type="entry name" value="Nqo1 middle domain-like"/>
    <property type="match status" value="1"/>
</dbReference>
<comment type="cofactor">
    <cofactor evidence="1">
        <name>FMN</name>
        <dbReference type="ChEBI" id="CHEBI:58210"/>
    </cofactor>
</comment>
<dbReference type="PANTHER" id="PTHR43578:SF3">
    <property type="entry name" value="NADH-QUINONE OXIDOREDUCTASE SUBUNIT F"/>
    <property type="match status" value="1"/>
</dbReference>
<feature type="domain" description="NADH-ubiquinone oxidoreductase 51kDa subunit iron-sulphur binding" evidence="14">
    <location>
        <begin position="81"/>
        <end position="126"/>
    </location>
</feature>
<evidence type="ECO:0000256" key="7">
    <source>
        <dbReference type="ARBA" id="ARBA00022967"/>
    </source>
</evidence>
<keyword evidence="10" id="KW-0520">NAD</keyword>
<organism evidence="15 16">
    <name type="scientific">Citrobacter koseri</name>
    <name type="common">Citrobacter diversus</name>
    <dbReference type="NCBI Taxonomy" id="545"/>
    <lineage>
        <taxon>Bacteria</taxon>
        <taxon>Pseudomonadati</taxon>
        <taxon>Pseudomonadota</taxon>
        <taxon>Gammaproteobacteria</taxon>
        <taxon>Enterobacterales</taxon>
        <taxon>Enterobacteriaceae</taxon>
        <taxon>Citrobacter</taxon>
    </lineage>
</organism>
<keyword evidence="5" id="KW-0874">Quinone</keyword>
<evidence type="ECO:0000256" key="12">
    <source>
        <dbReference type="ARBA" id="ARBA00032787"/>
    </source>
</evidence>
<evidence type="ECO:0000256" key="10">
    <source>
        <dbReference type="ARBA" id="ARBA00023027"/>
    </source>
</evidence>
<dbReference type="PROSITE" id="PS00645">
    <property type="entry name" value="COMPLEX1_51K_2"/>
    <property type="match status" value="1"/>
</dbReference>
<dbReference type="Pfam" id="PF10589">
    <property type="entry name" value="NADH_4Fe-4S"/>
    <property type="match status" value="1"/>
</dbReference>
<evidence type="ECO:0000259" key="14">
    <source>
        <dbReference type="SMART" id="SM00928"/>
    </source>
</evidence>
<keyword evidence="8" id="KW-0408">Iron</keyword>
<evidence type="ECO:0000313" key="16">
    <source>
        <dbReference type="Proteomes" id="UP000251584"/>
    </source>
</evidence>
<dbReference type="GO" id="GO:0046872">
    <property type="term" value="F:metal ion binding"/>
    <property type="evidence" value="ECO:0007669"/>
    <property type="project" value="UniProtKB-KW"/>
</dbReference>
<evidence type="ECO:0000256" key="5">
    <source>
        <dbReference type="ARBA" id="ARBA00022719"/>
    </source>
</evidence>
<keyword evidence="9" id="KW-0411">Iron-sulfur</keyword>
<evidence type="ECO:0000256" key="4">
    <source>
        <dbReference type="ARBA" id="ARBA00022643"/>
    </source>
</evidence>
<dbReference type="Proteomes" id="UP000251584">
    <property type="component" value="Unassembled WGS sequence"/>
</dbReference>
<reference evidence="15 16" key="1">
    <citation type="submission" date="2018-06" db="EMBL/GenBank/DDBJ databases">
        <authorList>
            <consortium name="Pathogen Informatics"/>
            <person name="Doyle S."/>
        </authorList>
    </citation>
    <scope>NUCLEOTIDE SEQUENCE [LARGE SCALE GENOMIC DNA]</scope>
    <source>
        <strain evidence="15 16">NCTC10786</strain>
    </source>
</reference>
<comment type="catalytic activity">
    <reaction evidence="13">
        <text>a quinone + NADH + 5 H(+)(in) = a quinol + NAD(+) + 4 H(+)(out)</text>
        <dbReference type="Rhea" id="RHEA:57888"/>
        <dbReference type="ChEBI" id="CHEBI:15378"/>
        <dbReference type="ChEBI" id="CHEBI:24646"/>
        <dbReference type="ChEBI" id="CHEBI:57540"/>
        <dbReference type="ChEBI" id="CHEBI:57945"/>
        <dbReference type="ChEBI" id="CHEBI:132124"/>
    </reaction>
</comment>
<dbReference type="EMBL" id="UAVY01000004">
    <property type="protein sequence ID" value="SQB28823.1"/>
    <property type="molecule type" value="Genomic_DNA"/>
</dbReference>
<dbReference type="GO" id="GO:0016491">
    <property type="term" value="F:oxidoreductase activity"/>
    <property type="evidence" value="ECO:0007669"/>
    <property type="project" value="UniProtKB-KW"/>
</dbReference>
<dbReference type="FunFam" id="3.10.20.600:FF:000002">
    <property type="entry name" value="NADH-quinone oxidoreductase subunit F"/>
    <property type="match status" value="1"/>
</dbReference>
<dbReference type="GO" id="GO:0051539">
    <property type="term" value="F:4 iron, 4 sulfur cluster binding"/>
    <property type="evidence" value="ECO:0007669"/>
    <property type="project" value="InterPro"/>
</dbReference>
<keyword evidence="6" id="KW-0479">Metal-binding</keyword>
<dbReference type="InterPro" id="IPR037207">
    <property type="entry name" value="Nuop51_4Fe4S-bd_sf"/>
</dbReference>
<dbReference type="GO" id="GO:0048038">
    <property type="term" value="F:quinone binding"/>
    <property type="evidence" value="ECO:0007669"/>
    <property type="project" value="UniProtKB-KW"/>
</dbReference>
<evidence type="ECO:0000256" key="2">
    <source>
        <dbReference type="ARBA" id="ARBA00019901"/>
    </source>
</evidence>
<dbReference type="FunFam" id="1.20.1440.230:FF:000002">
    <property type="entry name" value="NADH-quinone oxidoreductase subunit F"/>
    <property type="match status" value="1"/>
</dbReference>
<dbReference type="InterPro" id="IPR001949">
    <property type="entry name" value="NADH-UbQ_OxRdtase_51kDa_CS"/>
</dbReference>
<dbReference type="SUPFAM" id="SSF140490">
    <property type="entry name" value="Nqo1C-terminal domain-like"/>
    <property type="match status" value="1"/>
</dbReference>
<dbReference type="GO" id="GO:0010181">
    <property type="term" value="F:FMN binding"/>
    <property type="evidence" value="ECO:0007669"/>
    <property type="project" value="InterPro"/>
</dbReference>
<dbReference type="SMART" id="SM00928">
    <property type="entry name" value="NADH_4Fe-4S"/>
    <property type="match status" value="1"/>
</dbReference>
<dbReference type="PANTHER" id="PTHR43578">
    <property type="entry name" value="NADH-QUINONE OXIDOREDUCTASE SUBUNIT F"/>
    <property type="match status" value="1"/>
</dbReference>
<evidence type="ECO:0000256" key="3">
    <source>
        <dbReference type="ARBA" id="ARBA00022630"/>
    </source>
</evidence>
<keyword evidence="15" id="KW-0560">Oxidoreductase</keyword>
<name>A0A2X2VU51_CITKO</name>
<dbReference type="Gene3D" id="1.20.1440.230">
    <property type="entry name" value="NADH-ubiquinone oxidoreductase 51kDa subunit, iron-sulphur binding domain"/>
    <property type="match status" value="1"/>
</dbReference>
<sequence>MKNPGLWELPFGTTAREILEDYAGGMRDGLKFKAWQPGGAGTDFLTEAHLDLPMEFESIGKAGSRLGTALAMAVDHEIGMVSLVRNLEEFFARESCGWCTPCRDGLPWSVKILRALERGEGQPGDIETLEQLCRFLGPGKTFCAHAPGAVEPLQSAIKYFREEFEAGIKQPFSNTHVIGGIQPNLLKERW</sequence>
<dbReference type="Gene3D" id="3.10.20.600">
    <property type="match status" value="1"/>
</dbReference>
<keyword evidence="7" id="KW-1278">Translocase</keyword>
<dbReference type="GO" id="GO:0008137">
    <property type="term" value="F:NADH dehydrogenase (ubiquinone) activity"/>
    <property type="evidence" value="ECO:0007669"/>
    <property type="project" value="InterPro"/>
</dbReference>
<evidence type="ECO:0000256" key="9">
    <source>
        <dbReference type="ARBA" id="ARBA00023014"/>
    </source>
</evidence>
<dbReference type="InterPro" id="IPR019575">
    <property type="entry name" value="Nuop51_4Fe4S-bd"/>
</dbReference>
<evidence type="ECO:0000313" key="15">
    <source>
        <dbReference type="EMBL" id="SQB28823.1"/>
    </source>
</evidence>
<accession>A0A2X2VU51</accession>
<evidence type="ECO:0000256" key="11">
    <source>
        <dbReference type="ARBA" id="ARBA00031578"/>
    </source>
</evidence>
<evidence type="ECO:0000256" key="1">
    <source>
        <dbReference type="ARBA" id="ARBA00001917"/>
    </source>
</evidence>
<keyword evidence="4" id="KW-0288">FMN</keyword>
<protein>
    <recommendedName>
        <fullName evidence="2">NADH-quinone oxidoreductase subunit F</fullName>
    </recommendedName>
    <alternativeName>
        <fullName evidence="11">NADH dehydrogenase I subunit F</fullName>
    </alternativeName>
    <alternativeName>
        <fullName evidence="12">NDH-1 subunit F</fullName>
    </alternativeName>
</protein>
<evidence type="ECO:0000256" key="8">
    <source>
        <dbReference type="ARBA" id="ARBA00023004"/>
    </source>
</evidence>
<keyword evidence="3" id="KW-0285">Flavoprotein</keyword>
<proteinExistence type="predicted"/>
<evidence type="ECO:0000256" key="13">
    <source>
        <dbReference type="ARBA" id="ARBA00047712"/>
    </source>
</evidence>
<dbReference type="AlphaFoldDB" id="A0A2X2VU51"/>
<evidence type="ECO:0000256" key="6">
    <source>
        <dbReference type="ARBA" id="ARBA00022723"/>
    </source>
</evidence>